<dbReference type="GO" id="GO:0005507">
    <property type="term" value="F:copper ion binding"/>
    <property type="evidence" value="ECO:0007669"/>
    <property type="project" value="TreeGrafter"/>
</dbReference>
<comment type="caution">
    <text evidence="2">The sequence shown here is derived from an EMBL/GenBank/DDBJ whole genome shotgun (WGS) entry which is preliminary data.</text>
</comment>
<sequence>MMDLFSELFNMFDDFNMFGSPSVQHTVQKDNRVCPVCGHSWADFARTGKFGCGECYRTFAAGAERVLRQVHSSAEHVGKVPSKSSAEIKQKRKLDDLKRQLKDAVAREDYETAAKLHSEIKTIEGNGGASK</sequence>
<evidence type="ECO:0000259" key="1">
    <source>
        <dbReference type="Pfam" id="PF02151"/>
    </source>
</evidence>
<dbReference type="PANTHER" id="PTHR38430">
    <property type="entry name" value="PROTEIN-ARGININE KINASE ACTIVATOR PROTEIN"/>
    <property type="match status" value="1"/>
</dbReference>
<dbReference type="PIRSF" id="PIRSF015034">
    <property type="entry name" value="YacH"/>
    <property type="match status" value="1"/>
</dbReference>
<dbReference type="GO" id="GO:0046870">
    <property type="term" value="F:cadmium ion binding"/>
    <property type="evidence" value="ECO:0007669"/>
    <property type="project" value="TreeGrafter"/>
</dbReference>
<dbReference type="PANTHER" id="PTHR38430:SF1">
    <property type="entry name" value="PROTEIN-ARGININE KINASE ACTIVATOR PROTEIN"/>
    <property type="match status" value="1"/>
</dbReference>
<reference evidence="2" key="1">
    <citation type="submission" date="2020-10" db="EMBL/GenBank/DDBJ databases">
        <authorList>
            <person name="Gilroy R."/>
        </authorList>
    </citation>
    <scope>NUCLEOTIDE SEQUENCE</scope>
    <source>
        <strain evidence="2">USAMLcec3-3695</strain>
    </source>
</reference>
<dbReference type="Pfam" id="PF02151">
    <property type="entry name" value="UVR"/>
    <property type="match status" value="1"/>
</dbReference>
<dbReference type="Proteomes" id="UP000824109">
    <property type="component" value="Unassembled WGS sequence"/>
</dbReference>
<dbReference type="GO" id="GO:1990170">
    <property type="term" value="P:stress response to cadmium ion"/>
    <property type="evidence" value="ECO:0007669"/>
    <property type="project" value="TreeGrafter"/>
</dbReference>
<protein>
    <submittedName>
        <fullName evidence="2">UvrB/UvrC motif-containing protein</fullName>
    </submittedName>
</protein>
<name>A0A9D1MAA1_9FIRM</name>
<dbReference type="EMBL" id="DVNB01000021">
    <property type="protein sequence ID" value="HIU56499.1"/>
    <property type="molecule type" value="Genomic_DNA"/>
</dbReference>
<dbReference type="GO" id="GO:0008270">
    <property type="term" value="F:zinc ion binding"/>
    <property type="evidence" value="ECO:0007669"/>
    <property type="project" value="TreeGrafter"/>
</dbReference>
<dbReference type="InterPro" id="IPR001943">
    <property type="entry name" value="UVR_dom"/>
</dbReference>
<dbReference type="GO" id="GO:1990169">
    <property type="term" value="P:stress response to copper ion"/>
    <property type="evidence" value="ECO:0007669"/>
    <property type="project" value="TreeGrafter"/>
</dbReference>
<gene>
    <name evidence="2" type="ORF">IAA61_01635</name>
</gene>
<dbReference type="AlphaFoldDB" id="A0A9D1MAA1"/>
<evidence type="ECO:0000313" key="2">
    <source>
        <dbReference type="EMBL" id="HIU56499.1"/>
    </source>
</evidence>
<organism evidence="2 3">
    <name type="scientific">Candidatus Ornithomonoglobus merdipullorum</name>
    <dbReference type="NCBI Taxonomy" id="2840895"/>
    <lineage>
        <taxon>Bacteria</taxon>
        <taxon>Bacillati</taxon>
        <taxon>Bacillota</taxon>
        <taxon>Clostridia</taxon>
        <taxon>Candidatus Ornithomonoglobus</taxon>
    </lineage>
</organism>
<feature type="domain" description="UVR" evidence="1">
    <location>
        <begin position="91"/>
        <end position="124"/>
    </location>
</feature>
<dbReference type="InterPro" id="IPR025542">
    <property type="entry name" value="YacH"/>
</dbReference>
<evidence type="ECO:0000313" key="3">
    <source>
        <dbReference type="Proteomes" id="UP000824109"/>
    </source>
</evidence>
<proteinExistence type="predicted"/>
<dbReference type="GO" id="GO:0050897">
    <property type="term" value="F:cobalt ion binding"/>
    <property type="evidence" value="ECO:0007669"/>
    <property type="project" value="TreeGrafter"/>
</dbReference>
<reference evidence="2" key="2">
    <citation type="journal article" date="2021" name="PeerJ">
        <title>Extensive microbial diversity within the chicken gut microbiome revealed by metagenomics and culture.</title>
        <authorList>
            <person name="Gilroy R."/>
            <person name="Ravi A."/>
            <person name="Getino M."/>
            <person name="Pursley I."/>
            <person name="Horton D.L."/>
            <person name="Alikhan N.F."/>
            <person name="Baker D."/>
            <person name="Gharbi K."/>
            <person name="Hall N."/>
            <person name="Watson M."/>
            <person name="Adriaenssens E.M."/>
            <person name="Foster-Nyarko E."/>
            <person name="Jarju S."/>
            <person name="Secka A."/>
            <person name="Antonio M."/>
            <person name="Oren A."/>
            <person name="Chaudhuri R.R."/>
            <person name="La Ragione R."/>
            <person name="Hildebrand F."/>
            <person name="Pallen M.J."/>
        </authorList>
    </citation>
    <scope>NUCLEOTIDE SEQUENCE</scope>
    <source>
        <strain evidence="2">USAMLcec3-3695</strain>
    </source>
</reference>
<accession>A0A9D1MAA1</accession>